<dbReference type="InterPro" id="IPR027417">
    <property type="entry name" value="P-loop_NTPase"/>
</dbReference>
<dbReference type="STRING" id="758825.SAMN02982985_05356"/>
<dbReference type="Pfam" id="PF13558">
    <property type="entry name" value="SbcC_Walker_B"/>
    <property type="match status" value="1"/>
</dbReference>
<keyword evidence="2" id="KW-1185">Reference proteome</keyword>
<protein>
    <submittedName>
        <fullName evidence="1">Uncharacterized protein YPO0396</fullName>
    </submittedName>
</protein>
<dbReference type="SUPFAM" id="SSF52540">
    <property type="entry name" value="P-loop containing nucleoside triphosphate hydrolases"/>
    <property type="match status" value="1"/>
</dbReference>
<proteinExistence type="predicted"/>
<name>A0A1I4TUX7_9BURK</name>
<evidence type="ECO:0000313" key="2">
    <source>
        <dbReference type="Proteomes" id="UP000199470"/>
    </source>
</evidence>
<dbReference type="GO" id="GO:0006302">
    <property type="term" value="P:double-strand break repair"/>
    <property type="evidence" value="ECO:0007669"/>
    <property type="project" value="TreeGrafter"/>
</dbReference>
<evidence type="ECO:0000313" key="1">
    <source>
        <dbReference type="EMBL" id="SFM80417.1"/>
    </source>
</evidence>
<organism evidence="1 2">
    <name type="scientific">Rugamonas rubra</name>
    <dbReference type="NCBI Taxonomy" id="758825"/>
    <lineage>
        <taxon>Bacteria</taxon>
        <taxon>Pseudomonadati</taxon>
        <taxon>Pseudomonadota</taxon>
        <taxon>Betaproteobacteria</taxon>
        <taxon>Burkholderiales</taxon>
        <taxon>Oxalobacteraceae</taxon>
        <taxon>Telluria group</taxon>
        <taxon>Rugamonas</taxon>
    </lineage>
</organism>
<sequence length="1130" mass="126567">MTPAAATSAPAPAAPFSREQFRMARLQVYNWGTFGELHEVPISERGFLIVGRSGAGKSTLLDAFSALLVPPRWVDFNAAAREADRAGRDRNLISYVRGAWAAQSDANSGEYTTRYLRSGTTWSALALNYQNALGQQVTLVQLFWLRGSANGNTDVKRYFLIFERAFDLRELSEFGDSNFDVRKLKQTFPEAHARDEFRPYCERFCRLLGIDSEMALRLLHKTQSAKNLGDLNAFLRDFMLDKPETFAVADRLVSEFGELNAAHQAVVTARQQVQMLVPARERHQQMQSIQLQRNGHEELRAGMHSYRERRRMALLETALAALAVELDGHAGQMRRQQDTLDNRGAALRDLEHQRREAGGGQIEHWENEKKGLEEQRGERLRRRGQALAACTALGWTLPATPQGFAELIGQAREELARWSAGGLAEEPLLLLGQARAEAVAEREAVAQEIASLRRQPSNIPAQMIALRRDIAGAIGVAEAALPFVGELLEVKADEAPWRGAAERVLHGFALSILVDEEHYGALANHINGVNLGRRLVYFRTGRAEAAAARPLRANSLVLKLKVKDGAHADWLRAELRQRFDYDCVESITAFRAASERALTREGQIKHSRTRHEKDDRSAIDARQNWVLGFDNREKLALYEQQQRELLARVAGYDAELAQLRRHMAESGARALQCQALVNLQWQEIDVQPMVQRIAAIDHQLKAAREGNAELRQIDARLREQEELVRQAAHGLNETDVEHRTCQRKIDEHRVQLTALRQDASIVAPTPHQQQGLDERYAALPDGVTLRTLDGADRAVSRALGADIERLNQDIAQCEKFVEARFSAFIKEWKADSDGLDAALASAPDFFAKLARLETDGLPAHEQRFFELLQNQSNQNLAALSTYLNDARKAILERMELVNASLRQVPFNQNAGQSTTLHILPSDRQLPEVREFKQDIQKALSNAWGEEREAAEARFVALRGLVNRLGSQEPEQRRWREAVLDVRLHVEFTGKEIDADGNEVEVYQSGAGKSGGQRQKLATTCLAAALRYQLGGSDHGLPMYAPVVLDEAFDKADNEFTALAMNIFANFGFQMIVATPLKSVMTLEPFIGGACFVDIRDRKVSGVLMIEYDGERQRLRLPEYARQEAALEAAG</sequence>
<dbReference type="GO" id="GO:0000731">
    <property type="term" value="P:DNA synthesis involved in DNA repair"/>
    <property type="evidence" value="ECO:0007669"/>
    <property type="project" value="TreeGrafter"/>
</dbReference>
<reference evidence="1 2" key="1">
    <citation type="submission" date="2016-10" db="EMBL/GenBank/DDBJ databases">
        <authorList>
            <person name="de Groot N.N."/>
        </authorList>
    </citation>
    <scope>NUCLEOTIDE SEQUENCE [LARGE SCALE GENOMIC DNA]</scope>
    <source>
        <strain evidence="1 2">ATCC 43154</strain>
    </source>
</reference>
<dbReference type="RefSeq" id="WP_093390749.1">
    <property type="nucleotide sequence ID" value="NZ_FOTW01000034.1"/>
</dbReference>
<gene>
    <name evidence="1" type="ORF">SAMN02982985_05356</name>
</gene>
<dbReference type="AlphaFoldDB" id="A0A1I4TUX7"/>
<dbReference type="Gene3D" id="3.40.1140.10">
    <property type="match status" value="1"/>
</dbReference>
<dbReference type="PANTHER" id="PTHR32182:SF22">
    <property type="entry name" value="ATP-DEPENDENT ENDONUCLEASE, OLD FAMILY-RELATED"/>
    <property type="match status" value="1"/>
</dbReference>
<dbReference type="CDD" id="cd00267">
    <property type="entry name" value="ABC_ATPase"/>
    <property type="match status" value="1"/>
</dbReference>
<dbReference type="Proteomes" id="UP000199470">
    <property type="component" value="Unassembled WGS sequence"/>
</dbReference>
<accession>A0A1I4TUX7</accession>
<dbReference type="PANTHER" id="PTHR32182">
    <property type="entry name" value="DNA REPLICATION AND REPAIR PROTEIN RECF"/>
    <property type="match status" value="1"/>
</dbReference>
<dbReference type="EMBL" id="FOTW01000034">
    <property type="protein sequence ID" value="SFM80417.1"/>
    <property type="molecule type" value="Genomic_DNA"/>
</dbReference>
<dbReference type="Pfam" id="PF13555">
    <property type="entry name" value="AAA_29"/>
    <property type="match status" value="1"/>
</dbReference>
<dbReference type="OrthoDB" id="174137at2"/>